<dbReference type="AlphaFoldDB" id="A0A5N4DKH5"/>
<name>A0A5N4DKH5_CAMDR</name>
<dbReference type="EMBL" id="JWIN03000011">
    <property type="protein sequence ID" value="KAB1271630.1"/>
    <property type="molecule type" value="Genomic_DNA"/>
</dbReference>
<keyword evidence="2" id="KW-0472">Membrane</keyword>
<proteinExistence type="predicted"/>
<dbReference type="Proteomes" id="UP000299084">
    <property type="component" value="Unassembled WGS sequence"/>
</dbReference>
<comment type="caution">
    <text evidence="4">The sequence shown here is derived from an EMBL/GenBank/DDBJ whole genome shotgun (WGS) entry which is preliminary data.</text>
</comment>
<evidence type="ECO:0000313" key="4">
    <source>
        <dbReference type="EMBL" id="KAB1271630.1"/>
    </source>
</evidence>
<keyword evidence="2" id="KW-1133">Transmembrane helix</keyword>
<feature type="chain" id="PRO_5024398833" evidence="3">
    <location>
        <begin position="20"/>
        <end position="177"/>
    </location>
</feature>
<sequence length="177" mass="19563">MPTVPTGVMMMVTVPTVVTVRTTVLKAVKTMTTVTNVVTTTTTVTMDVTEEETTGPELIPEGLSGVNFLCLFLPILALLLLLLLLWFICHLCHQKIVKVPSPTQKFGKVSDVFGPDVVSLPDAHTDPHREASCRRWGYVLPTPPAPTYLGRESWQKEDGDRKAQRDTREDMGLTDIT</sequence>
<feature type="region of interest" description="Disordered" evidence="1">
    <location>
        <begin position="147"/>
        <end position="177"/>
    </location>
</feature>
<keyword evidence="3" id="KW-0732">Signal</keyword>
<evidence type="ECO:0000256" key="2">
    <source>
        <dbReference type="SAM" id="Phobius"/>
    </source>
</evidence>
<protein>
    <submittedName>
        <fullName evidence="4">Uncharacterized protein</fullName>
    </submittedName>
</protein>
<accession>A0A5N4DKH5</accession>
<keyword evidence="2" id="KW-0812">Transmembrane</keyword>
<feature type="transmembrane region" description="Helical" evidence="2">
    <location>
        <begin position="66"/>
        <end position="88"/>
    </location>
</feature>
<evidence type="ECO:0000256" key="1">
    <source>
        <dbReference type="SAM" id="MobiDB-lite"/>
    </source>
</evidence>
<evidence type="ECO:0000313" key="5">
    <source>
        <dbReference type="Proteomes" id="UP000299084"/>
    </source>
</evidence>
<feature type="signal peptide" evidence="3">
    <location>
        <begin position="1"/>
        <end position="19"/>
    </location>
</feature>
<keyword evidence="5" id="KW-1185">Reference proteome</keyword>
<organism evidence="4 5">
    <name type="scientific">Camelus dromedarius</name>
    <name type="common">Dromedary</name>
    <name type="synonym">Arabian camel</name>
    <dbReference type="NCBI Taxonomy" id="9838"/>
    <lineage>
        <taxon>Eukaryota</taxon>
        <taxon>Metazoa</taxon>
        <taxon>Chordata</taxon>
        <taxon>Craniata</taxon>
        <taxon>Vertebrata</taxon>
        <taxon>Euteleostomi</taxon>
        <taxon>Mammalia</taxon>
        <taxon>Eutheria</taxon>
        <taxon>Laurasiatheria</taxon>
        <taxon>Artiodactyla</taxon>
        <taxon>Tylopoda</taxon>
        <taxon>Camelidae</taxon>
        <taxon>Camelus</taxon>
    </lineage>
</organism>
<gene>
    <name evidence="4" type="ORF">Cadr_000008926</name>
</gene>
<feature type="compositionally biased region" description="Basic and acidic residues" evidence="1">
    <location>
        <begin position="153"/>
        <end position="171"/>
    </location>
</feature>
<evidence type="ECO:0000256" key="3">
    <source>
        <dbReference type="SAM" id="SignalP"/>
    </source>
</evidence>
<reference evidence="4 5" key="1">
    <citation type="journal article" date="2019" name="Mol. Ecol. Resour.">
        <title>Improving Illumina assemblies with Hi-C and long reads: an example with the North African dromedary.</title>
        <authorList>
            <person name="Elbers J.P."/>
            <person name="Rogers M.F."/>
            <person name="Perelman P.L."/>
            <person name="Proskuryakova A.A."/>
            <person name="Serdyukova N.A."/>
            <person name="Johnson W.E."/>
            <person name="Horin P."/>
            <person name="Corander J."/>
            <person name="Murphy D."/>
            <person name="Burger P.A."/>
        </authorList>
    </citation>
    <scope>NUCLEOTIDE SEQUENCE [LARGE SCALE GENOMIC DNA]</scope>
    <source>
        <strain evidence="4">Drom800</strain>
        <tissue evidence="4">Blood</tissue>
    </source>
</reference>